<dbReference type="EMBL" id="GGEC01060435">
    <property type="protein sequence ID" value="MBX40919.1"/>
    <property type="molecule type" value="Transcribed_RNA"/>
</dbReference>
<sequence length="41" mass="4646">MIELVSSIVGKIGLADLWDITVKIGGYPLIMQMEKLEWLKL</sequence>
<accession>A0A2P2NEP7</accession>
<name>A0A2P2NEP7_RHIMU</name>
<proteinExistence type="predicted"/>
<dbReference type="AlphaFoldDB" id="A0A2P2NEP7"/>
<organism evidence="1">
    <name type="scientific">Rhizophora mucronata</name>
    <name type="common">Asiatic mangrove</name>
    <dbReference type="NCBI Taxonomy" id="61149"/>
    <lineage>
        <taxon>Eukaryota</taxon>
        <taxon>Viridiplantae</taxon>
        <taxon>Streptophyta</taxon>
        <taxon>Embryophyta</taxon>
        <taxon>Tracheophyta</taxon>
        <taxon>Spermatophyta</taxon>
        <taxon>Magnoliopsida</taxon>
        <taxon>eudicotyledons</taxon>
        <taxon>Gunneridae</taxon>
        <taxon>Pentapetalae</taxon>
        <taxon>rosids</taxon>
        <taxon>fabids</taxon>
        <taxon>Malpighiales</taxon>
        <taxon>Rhizophoraceae</taxon>
        <taxon>Rhizophora</taxon>
    </lineage>
</organism>
<protein>
    <submittedName>
        <fullName evidence="1">Uncharacterized protein</fullName>
    </submittedName>
</protein>
<evidence type="ECO:0000313" key="1">
    <source>
        <dbReference type="EMBL" id="MBX40919.1"/>
    </source>
</evidence>
<reference evidence="1" key="1">
    <citation type="submission" date="2018-02" db="EMBL/GenBank/DDBJ databases">
        <title>Rhizophora mucronata_Transcriptome.</title>
        <authorList>
            <person name="Meera S.P."/>
            <person name="Sreeshan A."/>
            <person name="Augustine A."/>
        </authorList>
    </citation>
    <scope>NUCLEOTIDE SEQUENCE</scope>
    <source>
        <tissue evidence="1">Leaf</tissue>
    </source>
</reference>